<dbReference type="PANTHER" id="PTHR45695:SF15">
    <property type="entry name" value="OPSIN RH2"/>
    <property type="match status" value="1"/>
</dbReference>
<evidence type="ECO:0000256" key="1">
    <source>
        <dbReference type="ARBA" id="ARBA00004141"/>
    </source>
</evidence>
<dbReference type="InterPro" id="IPR000276">
    <property type="entry name" value="GPCR_Rhodpsn"/>
</dbReference>
<keyword evidence="12" id="KW-1185">Reference proteome</keyword>
<evidence type="ECO:0000259" key="10">
    <source>
        <dbReference type="PROSITE" id="PS50262"/>
    </source>
</evidence>
<dbReference type="GO" id="GO:0004930">
    <property type="term" value="F:G protein-coupled receptor activity"/>
    <property type="evidence" value="ECO:0007669"/>
    <property type="project" value="UniProtKB-KW"/>
</dbReference>
<organism evidence="11 12">
    <name type="scientific">Anopheles minimus</name>
    <dbReference type="NCBI Taxonomy" id="112268"/>
    <lineage>
        <taxon>Eukaryota</taxon>
        <taxon>Metazoa</taxon>
        <taxon>Ecdysozoa</taxon>
        <taxon>Arthropoda</taxon>
        <taxon>Hexapoda</taxon>
        <taxon>Insecta</taxon>
        <taxon>Pterygota</taxon>
        <taxon>Neoptera</taxon>
        <taxon>Endopterygota</taxon>
        <taxon>Diptera</taxon>
        <taxon>Nematocera</taxon>
        <taxon>Culicoidea</taxon>
        <taxon>Culicidae</taxon>
        <taxon>Anophelinae</taxon>
        <taxon>Anopheles</taxon>
    </lineage>
</organism>
<feature type="domain" description="G-protein coupled receptors family 1 profile" evidence="10">
    <location>
        <begin position="107"/>
        <end position="169"/>
    </location>
</feature>
<dbReference type="AlphaFoldDB" id="A0A182WCN7"/>
<dbReference type="GO" id="GO:0005886">
    <property type="term" value="C:plasma membrane"/>
    <property type="evidence" value="ECO:0007669"/>
    <property type="project" value="TreeGrafter"/>
</dbReference>
<dbReference type="Proteomes" id="UP000075920">
    <property type="component" value="Unassembled WGS sequence"/>
</dbReference>
<protein>
    <recommendedName>
        <fullName evidence="10">G-protein coupled receptors family 1 profile domain-containing protein</fullName>
    </recommendedName>
</protein>
<sequence length="249" mass="27967">MFASSKQTAWWVTIDDGHQTRNEKKDYAIHIKAITGMSNPDPSVPGISRKQKAPGAARVLQIRGRWPSSGLFVVSRCVVNHGYGRTDQGKGFRTRPIIRHTYAKYVGNALVCIAVYTNHTMRTVTNIFIVNLAVADFFVILFCLPPTVVWDVTETWFMGKAMCKVVIYFQRTSLNYCNLSPGQGLPSCVARRRNFTFVVCQRCTGQTIHAKAASHTSATTDQLTYQPKRHLPCNAIKRRVNPTSGWEVN</sequence>
<evidence type="ECO:0000256" key="9">
    <source>
        <dbReference type="SAM" id="Phobius"/>
    </source>
</evidence>
<evidence type="ECO:0000256" key="7">
    <source>
        <dbReference type="ARBA" id="ARBA00023170"/>
    </source>
</evidence>
<keyword evidence="7" id="KW-0675">Receptor</keyword>
<evidence type="ECO:0000256" key="5">
    <source>
        <dbReference type="ARBA" id="ARBA00023040"/>
    </source>
</evidence>
<name>A0A182WCN7_9DIPT</name>
<evidence type="ECO:0000256" key="8">
    <source>
        <dbReference type="ARBA" id="ARBA00023224"/>
    </source>
</evidence>
<dbReference type="Gene3D" id="1.20.1070.10">
    <property type="entry name" value="Rhodopsin 7-helix transmembrane proteins"/>
    <property type="match status" value="1"/>
</dbReference>
<dbReference type="VEuPathDB" id="VectorBase:AMIN008124"/>
<reference evidence="11" key="2">
    <citation type="submission" date="2020-05" db="UniProtKB">
        <authorList>
            <consortium name="EnsemblMetazoa"/>
        </authorList>
    </citation>
    <scope>IDENTIFICATION</scope>
    <source>
        <strain evidence="11">MINIMUS1</strain>
    </source>
</reference>
<dbReference type="STRING" id="112268.A0A182WCN7"/>
<comment type="subcellular location">
    <subcellularLocation>
        <location evidence="1">Membrane</location>
        <topology evidence="1">Multi-pass membrane protein</topology>
    </subcellularLocation>
</comment>
<comment type="similarity">
    <text evidence="2">Belongs to the G-protein coupled receptor 1 family.</text>
</comment>
<keyword evidence="3 9" id="KW-0812">Transmembrane</keyword>
<evidence type="ECO:0000256" key="4">
    <source>
        <dbReference type="ARBA" id="ARBA00022989"/>
    </source>
</evidence>
<dbReference type="SUPFAM" id="SSF81321">
    <property type="entry name" value="Family A G protein-coupled receptor-like"/>
    <property type="match status" value="1"/>
</dbReference>
<evidence type="ECO:0000313" key="11">
    <source>
        <dbReference type="EnsemblMetazoa" id="AMIN008124-PA"/>
    </source>
</evidence>
<keyword evidence="6 9" id="KW-0472">Membrane</keyword>
<reference evidence="12" key="1">
    <citation type="submission" date="2013-03" db="EMBL/GenBank/DDBJ databases">
        <title>The Genome Sequence of Anopheles minimus MINIMUS1.</title>
        <authorList>
            <consortium name="The Broad Institute Genomics Platform"/>
            <person name="Neafsey D.E."/>
            <person name="Walton C."/>
            <person name="Walker B."/>
            <person name="Young S.K."/>
            <person name="Zeng Q."/>
            <person name="Gargeya S."/>
            <person name="Fitzgerald M."/>
            <person name="Haas B."/>
            <person name="Abouelleil A."/>
            <person name="Allen A.W."/>
            <person name="Alvarado L."/>
            <person name="Arachchi H.M."/>
            <person name="Berlin A.M."/>
            <person name="Chapman S.B."/>
            <person name="Gainer-Dewar J."/>
            <person name="Goldberg J."/>
            <person name="Griggs A."/>
            <person name="Gujja S."/>
            <person name="Hansen M."/>
            <person name="Howarth C."/>
            <person name="Imamovic A."/>
            <person name="Ireland A."/>
            <person name="Larimer J."/>
            <person name="McCowan C."/>
            <person name="Murphy C."/>
            <person name="Pearson M."/>
            <person name="Poon T.W."/>
            <person name="Priest M."/>
            <person name="Roberts A."/>
            <person name="Saif S."/>
            <person name="Shea T."/>
            <person name="Sisk P."/>
            <person name="Sykes S."/>
            <person name="Wortman J."/>
            <person name="Nusbaum C."/>
            <person name="Birren B."/>
        </authorList>
    </citation>
    <scope>NUCLEOTIDE SEQUENCE [LARGE SCALE GENOMIC DNA]</scope>
    <source>
        <strain evidence="12">MINIMUS1</strain>
    </source>
</reference>
<accession>A0A182WCN7</accession>
<evidence type="ECO:0000256" key="2">
    <source>
        <dbReference type="ARBA" id="ARBA00010663"/>
    </source>
</evidence>
<dbReference type="InterPro" id="IPR017452">
    <property type="entry name" value="GPCR_Rhodpsn_7TM"/>
</dbReference>
<dbReference type="EnsemblMetazoa" id="AMIN008124-RA">
    <property type="protein sequence ID" value="AMIN008124-PA"/>
    <property type="gene ID" value="AMIN008124"/>
</dbReference>
<evidence type="ECO:0000313" key="12">
    <source>
        <dbReference type="Proteomes" id="UP000075920"/>
    </source>
</evidence>
<dbReference type="PANTHER" id="PTHR45695">
    <property type="entry name" value="LEUCOKININ RECEPTOR-RELATED"/>
    <property type="match status" value="1"/>
</dbReference>
<evidence type="ECO:0000256" key="3">
    <source>
        <dbReference type="ARBA" id="ARBA00022692"/>
    </source>
</evidence>
<keyword evidence="5" id="KW-0297">G-protein coupled receptor</keyword>
<keyword evidence="4 9" id="KW-1133">Transmembrane helix</keyword>
<feature type="transmembrane region" description="Helical" evidence="9">
    <location>
        <begin position="127"/>
        <end position="150"/>
    </location>
</feature>
<proteinExistence type="inferred from homology"/>
<dbReference type="Pfam" id="PF00001">
    <property type="entry name" value="7tm_1"/>
    <property type="match status" value="1"/>
</dbReference>
<evidence type="ECO:0000256" key="6">
    <source>
        <dbReference type="ARBA" id="ARBA00023136"/>
    </source>
</evidence>
<keyword evidence="8" id="KW-0807">Transducer</keyword>
<dbReference type="PROSITE" id="PS50262">
    <property type="entry name" value="G_PROTEIN_RECEP_F1_2"/>
    <property type="match status" value="1"/>
</dbReference>